<feature type="domain" description="MHC class I-like antigen recognition-like" evidence="8">
    <location>
        <begin position="1"/>
        <end position="49"/>
    </location>
</feature>
<dbReference type="GO" id="GO:0016020">
    <property type="term" value="C:membrane"/>
    <property type="evidence" value="ECO:0007669"/>
    <property type="project" value="UniProtKB-SubCell"/>
</dbReference>
<dbReference type="EMBL" id="NBAG03000093">
    <property type="protein sequence ID" value="PNI89763.1"/>
    <property type="molecule type" value="Genomic_DNA"/>
</dbReference>
<protein>
    <submittedName>
        <fullName evidence="9">AZGP1 isoform 3</fullName>
    </submittedName>
</protein>
<evidence type="ECO:0000259" key="8">
    <source>
        <dbReference type="Pfam" id="PF00129"/>
    </source>
</evidence>
<evidence type="ECO:0000313" key="9">
    <source>
        <dbReference type="EMBL" id="PNI89763.1"/>
    </source>
</evidence>
<evidence type="ECO:0000256" key="7">
    <source>
        <dbReference type="SAM" id="MobiDB-lite"/>
    </source>
</evidence>
<sequence length="84" mass="9597">TYIYTGLSKHVEDVPAFQALGSLNDLQFFRYNSKDRKSQPMGLWRQQKYPGPARSSLCGGHQPPGPRRKEETQVPGLRLLPREN</sequence>
<keyword evidence="2" id="KW-0812">Transmembrane</keyword>
<organism evidence="9 10">
    <name type="scientific">Pan troglodytes</name>
    <name type="common">Chimpanzee</name>
    <dbReference type="NCBI Taxonomy" id="9598"/>
    <lineage>
        <taxon>Eukaryota</taxon>
        <taxon>Metazoa</taxon>
        <taxon>Chordata</taxon>
        <taxon>Craniata</taxon>
        <taxon>Vertebrata</taxon>
        <taxon>Euteleostomi</taxon>
        <taxon>Mammalia</taxon>
        <taxon>Eutheria</taxon>
        <taxon>Euarchontoglires</taxon>
        <taxon>Primates</taxon>
        <taxon>Haplorrhini</taxon>
        <taxon>Catarrhini</taxon>
        <taxon>Hominidae</taxon>
        <taxon>Pan</taxon>
    </lineage>
</organism>
<gene>
    <name evidence="9" type="ORF">CK820_G0047479</name>
</gene>
<comment type="caution">
    <text evidence="9">The sequence shown here is derived from an EMBL/GenBank/DDBJ whole genome shotgun (WGS) entry which is preliminary data.</text>
</comment>
<dbReference type="Pfam" id="PF00129">
    <property type="entry name" value="MHC_I"/>
    <property type="match status" value="1"/>
</dbReference>
<keyword evidence="5" id="KW-0472">Membrane</keyword>
<dbReference type="InterPro" id="IPR037055">
    <property type="entry name" value="MHC_I-like_Ag-recog_sf"/>
</dbReference>
<evidence type="ECO:0000256" key="6">
    <source>
        <dbReference type="ARBA" id="ARBA00023180"/>
    </source>
</evidence>
<dbReference type="Proteomes" id="UP000236370">
    <property type="component" value="Unassembled WGS sequence"/>
</dbReference>
<keyword evidence="4" id="KW-1133">Transmembrane helix</keyword>
<dbReference type="InterPro" id="IPR011161">
    <property type="entry name" value="MHC_I-like_Ag-recog"/>
</dbReference>
<evidence type="ECO:0000256" key="1">
    <source>
        <dbReference type="ARBA" id="ARBA00004167"/>
    </source>
</evidence>
<dbReference type="InterPro" id="IPR011162">
    <property type="entry name" value="MHC_I/II-like_Ag-recog"/>
</dbReference>
<name>A0A2J8Q0G9_PANTR</name>
<evidence type="ECO:0000313" key="10">
    <source>
        <dbReference type="Proteomes" id="UP000236370"/>
    </source>
</evidence>
<feature type="non-terminal residue" evidence="9">
    <location>
        <position position="1"/>
    </location>
</feature>
<reference evidence="9 10" key="1">
    <citation type="submission" date="2017-12" db="EMBL/GenBank/DDBJ databases">
        <title>High-resolution comparative analysis of great ape genomes.</title>
        <authorList>
            <person name="Pollen A."/>
            <person name="Hastie A."/>
            <person name="Hormozdiari F."/>
            <person name="Dougherty M."/>
            <person name="Liu R."/>
            <person name="Chaisson M."/>
            <person name="Hoppe E."/>
            <person name="Hill C."/>
            <person name="Pang A."/>
            <person name="Hillier L."/>
            <person name="Baker C."/>
            <person name="Armstrong J."/>
            <person name="Shendure J."/>
            <person name="Paten B."/>
            <person name="Wilson R."/>
            <person name="Chao H."/>
            <person name="Schneider V."/>
            <person name="Ventura M."/>
            <person name="Kronenberg Z."/>
            <person name="Murali S."/>
            <person name="Gordon D."/>
            <person name="Cantsilieris S."/>
            <person name="Munson K."/>
            <person name="Nelson B."/>
            <person name="Raja A."/>
            <person name="Underwood J."/>
            <person name="Diekhans M."/>
            <person name="Fiddes I."/>
            <person name="Haussler D."/>
            <person name="Eichler E."/>
        </authorList>
    </citation>
    <scope>NUCLEOTIDE SEQUENCE [LARGE SCALE GENOMIC DNA]</scope>
    <source>
        <strain evidence="9">Yerkes chimp pedigree #C0471</strain>
    </source>
</reference>
<evidence type="ECO:0000256" key="3">
    <source>
        <dbReference type="ARBA" id="ARBA00022729"/>
    </source>
</evidence>
<keyword evidence="6" id="KW-0325">Glycoprotein</keyword>
<dbReference type="SUPFAM" id="SSF54452">
    <property type="entry name" value="MHC antigen-recognition domain"/>
    <property type="match status" value="1"/>
</dbReference>
<proteinExistence type="predicted"/>
<feature type="region of interest" description="Disordered" evidence="7">
    <location>
        <begin position="36"/>
        <end position="84"/>
    </location>
</feature>
<evidence type="ECO:0000256" key="4">
    <source>
        <dbReference type="ARBA" id="ARBA00022989"/>
    </source>
</evidence>
<accession>A0A2J8Q0G9</accession>
<keyword evidence="3" id="KW-0732">Signal</keyword>
<dbReference type="AlphaFoldDB" id="A0A2J8Q0G9"/>
<dbReference type="Gene3D" id="3.30.500.10">
    <property type="entry name" value="MHC class I-like antigen recognition-like"/>
    <property type="match status" value="1"/>
</dbReference>
<evidence type="ECO:0000256" key="2">
    <source>
        <dbReference type="ARBA" id="ARBA00022692"/>
    </source>
</evidence>
<comment type="subcellular location">
    <subcellularLocation>
        <location evidence="1">Membrane</location>
        <topology evidence="1">Single-pass membrane protein</topology>
    </subcellularLocation>
</comment>
<evidence type="ECO:0000256" key="5">
    <source>
        <dbReference type="ARBA" id="ARBA00023136"/>
    </source>
</evidence>